<sequence length="345" mass="38696">MVELPENHPEVYAEFMKGNFVVQKSAKKFSLIMITKDQAHKQSNKSLQAHGGAAGLYENPEALALFILAGPDCARIVEEFEAVYDPPPSSTAYHEGHSLQVKFCKDVQSFVDVWAKPFTQHMSWKGWKKDSVPISDTIKRNYMFTFANLPDLKRKGKKDNCTQKQNMTLITQLVLSLQSCPDADMMDFFHFENQREPPSLADQGSLRAGTKSDVLECLNAPTGRASAATQATVVVLDMVAVIHMAKTFNEYVSLNIIPFLEAQMKNSTQRIDAVWDNYPEENNLKALTQQRRGNGPRTRVGDGSTPILKREWNSGFLKNVGNKKELFSFISTQISKIDMGGKLLL</sequence>
<protein>
    <submittedName>
        <fullName evidence="1">Uncharacterized protein</fullName>
    </submittedName>
</protein>
<proteinExistence type="predicted"/>
<dbReference type="OrthoDB" id="7387685at2759"/>
<reference evidence="1" key="1">
    <citation type="submission" date="2020-04" db="EMBL/GenBank/DDBJ databases">
        <authorList>
            <person name="Alioto T."/>
            <person name="Alioto T."/>
            <person name="Gomez Garrido J."/>
        </authorList>
    </citation>
    <scope>NUCLEOTIDE SEQUENCE</scope>
    <source>
        <strain evidence="1">A484AB</strain>
    </source>
</reference>
<gene>
    <name evidence="1" type="ORF">PACLA_8A022740</name>
</gene>
<dbReference type="EMBL" id="CACRXK020000953">
    <property type="protein sequence ID" value="CAB3986014.1"/>
    <property type="molecule type" value="Genomic_DNA"/>
</dbReference>
<evidence type="ECO:0000313" key="2">
    <source>
        <dbReference type="Proteomes" id="UP001152795"/>
    </source>
</evidence>
<organism evidence="1 2">
    <name type="scientific">Paramuricea clavata</name>
    <name type="common">Red gorgonian</name>
    <name type="synonym">Violescent sea-whip</name>
    <dbReference type="NCBI Taxonomy" id="317549"/>
    <lineage>
        <taxon>Eukaryota</taxon>
        <taxon>Metazoa</taxon>
        <taxon>Cnidaria</taxon>
        <taxon>Anthozoa</taxon>
        <taxon>Octocorallia</taxon>
        <taxon>Malacalcyonacea</taxon>
        <taxon>Plexauridae</taxon>
        <taxon>Paramuricea</taxon>
    </lineage>
</organism>
<comment type="caution">
    <text evidence="1">The sequence shown here is derived from an EMBL/GenBank/DDBJ whole genome shotgun (WGS) entry which is preliminary data.</text>
</comment>
<dbReference type="PANTHER" id="PTHR47018">
    <property type="entry name" value="CXC DOMAIN-CONTAINING PROTEIN-RELATED"/>
    <property type="match status" value="1"/>
</dbReference>
<name>A0A6S7FZU8_PARCT</name>
<keyword evidence="2" id="KW-1185">Reference proteome</keyword>
<dbReference type="AlphaFoldDB" id="A0A6S7FZU8"/>
<evidence type="ECO:0000313" key="1">
    <source>
        <dbReference type="EMBL" id="CAB3986014.1"/>
    </source>
</evidence>
<accession>A0A6S7FZU8</accession>
<dbReference type="Proteomes" id="UP001152795">
    <property type="component" value="Unassembled WGS sequence"/>
</dbReference>